<reference evidence="8" key="2">
    <citation type="journal article" date="2019" name="IMA Fungus">
        <title>Genome sequencing and comparison of five Tilletia species to identify candidate genes for the detection of regulated species infecting wheat.</title>
        <authorList>
            <person name="Nguyen H.D.T."/>
            <person name="Sultana T."/>
            <person name="Kesanakurti P."/>
            <person name="Hambleton S."/>
        </authorList>
    </citation>
    <scope>NUCLEOTIDE SEQUENCE</scope>
    <source>
        <strain evidence="8">DAOMC 236422</strain>
    </source>
</reference>
<comment type="subcellular location">
    <subcellularLocation>
        <location evidence="1">Membrane</location>
        <topology evidence="1">Multi-pass membrane protein</topology>
    </subcellularLocation>
</comment>
<dbReference type="PANTHER" id="PTHR39469">
    <property type="entry name" value="CHROMOSOME 1, WHOLE GENOME SHOTGUN SEQUENCE"/>
    <property type="match status" value="1"/>
</dbReference>
<evidence type="ECO:0000256" key="1">
    <source>
        <dbReference type="ARBA" id="ARBA00004141"/>
    </source>
</evidence>
<dbReference type="EMBL" id="LWDG02000428">
    <property type="protein sequence ID" value="KAE8265774.1"/>
    <property type="molecule type" value="Genomic_DNA"/>
</dbReference>
<keyword evidence="9" id="KW-1185">Reference proteome</keyword>
<feature type="compositionally biased region" description="Low complexity" evidence="5">
    <location>
        <begin position="609"/>
        <end position="623"/>
    </location>
</feature>
<comment type="caution">
    <text evidence="8">The sequence shown here is derived from an EMBL/GenBank/DDBJ whole genome shotgun (WGS) entry which is preliminary data.</text>
</comment>
<feature type="compositionally biased region" description="Basic residues" evidence="5">
    <location>
        <begin position="752"/>
        <end position="763"/>
    </location>
</feature>
<feature type="region of interest" description="Disordered" evidence="5">
    <location>
        <begin position="582"/>
        <end position="658"/>
    </location>
</feature>
<dbReference type="GO" id="GO:0016020">
    <property type="term" value="C:membrane"/>
    <property type="evidence" value="ECO:0007669"/>
    <property type="project" value="UniProtKB-SubCell"/>
</dbReference>
<dbReference type="AlphaFoldDB" id="A0A8X7T311"/>
<evidence type="ECO:0000256" key="2">
    <source>
        <dbReference type="ARBA" id="ARBA00022692"/>
    </source>
</evidence>
<dbReference type="Pfam" id="PF13886">
    <property type="entry name" value="TM7S3_TM198"/>
    <property type="match status" value="1"/>
</dbReference>
<dbReference type="InterPro" id="IPR025256">
    <property type="entry name" value="TM7S3/TM198-like_dom"/>
</dbReference>
<keyword evidence="3 6" id="KW-1133">Transmembrane helix</keyword>
<feature type="transmembrane region" description="Helical" evidence="6">
    <location>
        <begin position="191"/>
        <end position="208"/>
    </location>
</feature>
<protein>
    <recommendedName>
        <fullName evidence="7">TM7S3/TM198-like domain-containing protein</fullName>
    </recommendedName>
</protein>
<organism evidence="8 9">
    <name type="scientific">Tilletia walkeri</name>
    <dbReference type="NCBI Taxonomy" id="117179"/>
    <lineage>
        <taxon>Eukaryota</taxon>
        <taxon>Fungi</taxon>
        <taxon>Dikarya</taxon>
        <taxon>Basidiomycota</taxon>
        <taxon>Ustilaginomycotina</taxon>
        <taxon>Exobasidiomycetes</taxon>
        <taxon>Tilletiales</taxon>
        <taxon>Tilletiaceae</taxon>
        <taxon>Tilletia</taxon>
    </lineage>
</organism>
<feature type="transmembrane region" description="Helical" evidence="6">
    <location>
        <begin position="102"/>
        <end position="125"/>
    </location>
</feature>
<gene>
    <name evidence="8" type="ORF">A4X09_0g6533</name>
</gene>
<evidence type="ECO:0000256" key="3">
    <source>
        <dbReference type="ARBA" id="ARBA00022989"/>
    </source>
</evidence>
<feature type="transmembrane region" description="Helical" evidence="6">
    <location>
        <begin position="137"/>
        <end position="156"/>
    </location>
</feature>
<evidence type="ECO:0000259" key="7">
    <source>
        <dbReference type="Pfam" id="PF13886"/>
    </source>
</evidence>
<feature type="compositionally biased region" description="Polar residues" evidence="5">
    <location>
        <begin position="354"/>
        <end position="363"/>
    </location>
</feature>
<reference evidence="8" key="1">
    <citation type="submission" date="2016-04" db="EMBL/GenBank/DDBJ databases">
        <authorList>
            <person name="Nguyen H.D."/>
            <person name="Samba Siva P."/>
            <person name="Cullis J."/>
            <person name="Levesque C.A."/>
            <person name="Hambleton S."/>
        </authorList>
    </citation>
    <scope>NUCLEOTIDE SEQUENCE</scope>
    <source>
        <strain evidence="8">DAOMC 236422</strain>
    </source>
</reference>
<evidence type="ECO:0000256" key="6">
    <source>
        <dbReference type="SAM" id="Phobius"/>
    </source>
</evidence>
<evidence type="ECO:0000256" key="4">
    <source>
        <dbReference type="ARBA" id="ARBA00023136"/>
    </source>
</evidence>
<proteinExistence type="predicted"/>
<keyword evidence="4 6" id="KW-0472">Membrane</keyword>
<feature type="transmembrane region" description="Helical" evidence="6">
    <location>
        <begin position="78"/>
        <end position="96"/>
    </location>
</feature>
<feature type="compositionally biased region" description="Basic residues" evidence="5">
    <location>
        <begin position="643"/>
        <end position="652"/>
    </location>
</feature>
<dbReference type="PANTHER" id="PTHR39469:SF1">
    <property type="entry name" value="DUF4203 DOMAIN-CONTAINING PROTEIN"/>
    <property type="match status" value="1"/>
</dbReference>
<feature type="transmembrane region" description="Helical" evidence="6">
    <location>
        <begin position="214"/>
        <end position="235"/>
    </location>
</feature>
<feature type="region of interest" description="Disordered" evidence="5">
    <location>
        <begin position="525"/>
        <end position="566"/>
    </location>
</feature>
<evidence type="ECO:0000313" key="8">
    <source>
        <dbReference type="EMBL" id="KAE8265774.1"/>
    </source>
</evidence>
<dbReference type="Proteomes" id="UP000078113">
    <property type="component" value="Unassembled WGS sequence"/>
</dbReference>
<feature type="transmembrane region" description="Helical" evidence="6">
    <location>
        <begin position="162"/>
        <end position="179"/>
    </location>
</feature>
<evidence type="ECO:0000313" key="9">
    <source>
        <dbReference type="Proteomes" id="UP000078113"/>
    </source>
</evidence>
<accession>A0A8X7T311</accession>
<feature type="region of interest" description="Disordered" evidence="5">
    <location>
        <begin position="686"/>
        <end position="763"/>
    </location>
</feature>
<feature type="region of interest" description="Disordered" evidence="5">
    <location>
        <begin position="345"/>
        <end position="371"/>
    </location>
</feature>
<sequence>MATSTSSLNGARPSPSATARPSAMTTPMLVQNSTTTFAATSLASPVATPAPLPSASASNAAGDQSNDSLPLDTRIDGAFGTLGVLLILTGLSTALFGHRNRWSSFFMCGFYILALSTLCAILSLGVEKGVKPPSATVRGLFLLACLIAGIIGGVMFVLFYTFAAFVVCGLGGFALGLWLQALKSNGLIEPLGLRWVLLASCTASFFAAGCVPRIHNFMVLVATAFSGATALLLGIDCFSRAGIKEFYVRNLGYQALFADKSPPTFQDNHFPLVSSMQVELGVMAAVAAMGIAFQSRLYIIAKERINSLRDADRDRKFQRAADKAARQITRTTERDLTDWEARYGTAKSNKRESSSQAEHSPQWHQAKLNEDATPTMTLPRLWFSGTTLRSPGEADVDNGFRDVEKNAMGASATPKASNTRPISSSFMSYVNGSAPPPVRGSFGRKASEQTPGLLPAVDTGATFTSPAESGKRPRSSSLRPKVAEERDTIMKEIAKIRASISELERGPQDTPASNDSVAFERPVSLSGPAALSTPPSFPELRSTFAGSVDSHQRAEGRLQSRASQTMPANSATFAWVQNQPERPVYVRSQSTQRSHEETRGRPTSMAGPTQSRRVSQTTSSSDQQKARESFHSKSMSIDELQSRHRQRMRSRQRSVNDTLELQKAKVEWEQRQVQERTRMMDKVHQNSQSVQISMGPPGKSAMSGSRVRARSIDWAQQVEVPDPKRSRPRAQTRQSTHGTDLTKLSPPMPTAGKHHSHRKSVAF</sequence>
<keyword evidence="2 6" id="KW-0812">Transmembrane</keyword>
<feature type="region of interest" description="Disordered" evidence="5">
    <location>
        <begin position="443"/>
        <end position="485"/>
    </location>
</feature>
<feature type="region of interest" description="Disordered" evidence="5">
    <location>
        <begin position="1"/>
        <end position="25"/>
    </location>
</feature>
<evidence type="ECO:0000256" key="5">
    <source>
        <dbReference type="SAM" id="MobiDB-lite"/>
    </source>
</evidence>
<feature type="domain" description="TM7S3/TM198-like" evidence="7">
    <location>
        <begin position="83"/>
        <end position="294"/>
    </location>
</feature>
<feature type="compositionally biased region" description="Polar residues" evidence="5">
    <location>
        <begin position="729"/>
        <end position="739"/>
    </location>
</feature>
<name>A0A8X7T311_9BASI</name>